<dbReference type="InterPro" id="IPR013324">
    <property type="entry name" value="RNA_pol_sigma_r3/r4-like"/>
</dbReference>
<dbReference type="EMBL" id="FNVE01000002">
    <property type="protein sequence ID" value="SEF89815.1"/>
    <property type="molecule type" value="Genomic_DNA"/>
</dbReference>
<proteinExistence type="inferred from homology"/>
<dbReference type="InterPro" id="IPR007627">
    <property type="entry name" value="RNA_pol_sigma70_r2"/>
</dbReference>
<keyword evidence="4" id="KW-0238">DNA-binding</keyword>
<name>A0AAQ1G5J2_9GAMM</name>
<evidence type="ECO:0000256" key="5">
    <source>
        <dbReference type="ARBA" id="ARBA00023163"/>
    </source>
</evidence>
<dbReference type="GO" id="GO:0016987">
    <property type="term" value="F:sigma factor activity"/>
    <property type="evidence" value="ECO:0007669"/>
    <property type="project" value="UniProtKB-KW"/>
</dbReference>
<evidence type="ECO:0000313" key="9">
    <source>
        <dbReference type="Proteomes" id="UP000243518"/>
    </source>
</evidence>
<comment type="caution">
    <text evidence="8">The sequence shown here is derived from an EMBL/GenBank/DDBJ whole genome shotgun (WGS) entry which is preliminary data.</text>
</comment>
<dbReference type="Gene3D" id="1.10.10.10">
    <property type="entry name" value="Winged helix-like DNA-binding domain superfamily/Winged helix DNA-binding domain"/>
    <property type="match status" value="1"/>
</dbReference>
<evidence type="ECO:0000259" key="6">
    <source>
        <dbReference type="Pfam" id="PF04542"/>
    </source>
</evidence>
<evidence type="ECO:0000256" key="2">
    <source>
        <dbReference type="ARBA" id="ARBA00023015"/>
    </source>
</evidence>
<dbReference type="InterPro" id="IPR013325">
    <property type="entry name" value="RNA_pol_sigma_r2"/>
</dbReference>
<gene>
    <name evidence="8" type="ORF">SAMN05216586_102235</name>
</gene>
<dbReference type="PANTHER" id="PTHR43133:SF53">
    <property type="entry name" value="ECF RNA POLYMERASE SIGMA-E FACTOR"/>
    <property type="match status" value="1"/>
</dbReference>
<keyword evidence="2" id="KW-0805">Transcription regulation</keyword>
<protein>
    <submittedName>
        <fullName evidence="8">RNA polymerase sigma-70 factor, ECF subfamily</fullName>
    </submittedName>
</protein>
<accession>A0AAQ1G5J2</accession>
<reference evidence="8 9" key="1">
    <citation type="submission" date="2016-10" db="EMBL/GenBank/DDBJ databases">
        <authorList>
            <person name="Varghese N."/>
            <person name="Submissions S."/>
        </authorList>
    </citation>
    <scope>NUCLEOTIDE SEQUENCE [LARGE SCALE GENOMIC DNA]</scope>
    <source>
        <strain evidence="8 9">CECT 8317</strain>
    </source>
</reference>
<dbReference type="Proteomes" id="UP000243518">
    <property type="component" value="Unassembled WGS sequence"/>
</dbReference>
<dbReference type="SUPFAM" id="SSF88659">
    <property type="entry name" value="Sigma3 and sigma4 domains of RNA polymerase sigma factors"/>
    <property type="match status" value="1"/>
</dbReference>
<evidence type="ECO:0000259" key="7">
    <source>
        <dbReference type="Pfam" id="PF04545"/>
    </source>
</evidence>
<feature type="domain" description="RNA polymerase sigma-70 region 2" evidence="6">
    <location>
        <begin position="57"/>
        <end position="124"/>
    </location>
</feature>
<keyword evidence="5" id="KW-0804">Transcription</keyword>
<organism evidence="8 9">
    <name type="scientific">Halopseudomonas aestusnigri</name>
    <dbReference type="NCBI Taxonomy" id="857252"/>
    <lineage>
        <taxon>Bacteria</taxon>
        <taxon>Pseudomonadati</taxon>
        <taxon>Pseudomonadota</taxon>
        <taxon>Gammaproteobacteria</taxon>
        <taxon>Pseudomonadales</taxon>
        <taxon>Pseudomonadaceae</taxon>
        <taxon>Halopseudomonas</taxon>
    </lineage>
</organism>
<dbReference type="PANTHER" id="PTHR43133">
    <property type="entry name" value="RNA POLYMERASE ECF-TYPE SIGMA FACTO"/>
    <property type="match status" value="1"/>
</dbReference>
<dbReference type="InterPro" id="IPR007630">
    <property type="entry name" value="RNA_pol_sigma70_r4"/>
</dbReference>
<dbReference type="Pfam" id="PF04545">
    <property type="entry name" value="Sigma70_r4"/>
    <property type="match status" value="1"/>
</dbReference>
<evidence type="ECO:0000313" key="8">
    <source>
        <dbReference type="EMBL" id="SEF89815.1"/>
    </source>
</evidence>
<dbReference type="NCBIfam" id="TIGR02937">
    <property type="entry name" value="sigma70-ECF"/>
    <property type="match status" value="1"/>
</dbReference>
<sequence length="212" mass="25006">MSRCGAERRFSHTEDITTLVSLSRPRRHYNPADLDDEELVLRAKSELIHTTTAYEELMRRYQRTLFNVCVRYLGNERDADDVCQEVMLKVLHGLKQFEGKAKFKTWLYSITYNECITQYRKEKRKRRLLDALSLDPQEEAQEQELQPQASKGLNSLLVHVNPIDREILVLRFVAELEFQEIADIMHMGLSATKMRYKRALEKLRNQIDSPFI</sequence>
<dbReference type="InterPro" id="IPR036388">
    <property type="entry name" value="WH-like_DNA-bd_sf"/>
</dbReference>
<evidence type="ECO:0000256" key="1">
    <source>
        <dbReference type="ARBA" id="ARBA00010641"/>
    </source>
</evidence>
<dbReference type="Gene3D" id="1.10.1740.10">
    <property type="match status" value="1"/>
</dbReference>
<dbReference type="NCBIfam" id="NF007222">
    <property type="entry name" value="PRK09640.1"/>
    <property type="match status" value="1"/>
</dbReference>
<comment type="similarity">
    <text evidence="1">Belongs to the sigma-70 factor family. ECF subfamily.</text>
</comment>
<evidence type="ECO:0000256" key="3">
    <source>
        <dbReference type="ARBA" id="ARBA00023082"/>
    </source>
</evidence>
<evidence type="ECO:0000256" key="4">
    <source>
        <dbReference type="ARBA" id="ARBA00023125"/>
    </source>
</evidence>
<dbReference type="GO" id="GO:0003677">
    <property type="term" value="F:DNA binding"/>
    <property type="evidence" value="ECO:0007669"/>
    <property type="project" value="UniProtKB-KW"/>
</dbReference>
<keyword evidence="9" id="KW-1185">Reference proteome</keyword>
<keyword evidence="3" id="KW-0731">Sigma factor</keyword>
<feature type="domain" description="RNA polymerase sigma-70 region 4" evidence="7">
    <location>
        <begin position="157"/>
        <end position="205"/>
    </location>
</feature>
<dbReference type="InterPro" id="IPR014284">
    <property type="entry name" value="RNA_pol_sigma-70_dom"/>
</dbReference>
<dbReference type="AlphaFoldDB" id="A0AAQ1G5J2"/>
<dbReference type="SUPFAM" id="SSF88946">
    <property type="entry name" value="Sigma2 domain of RNA polymerase sigma factors"/>
    <property type="match status" value="1"/>
</dbReference>
<dbReference type="Pfam" id="PF04542">
    <property type="entry name" value="Sigma70_r2"/>
    <property type="match status" value="1"/>
</dbReference>
<dbReference type="GO" id="GO:0006352">
    <property type="term" value="P:DNA-templated transcription initiation"/>
    <property type="evidence" value="ECO:0007669"/>
    <property type="project" value="InterPro"/>
</dbReference>
<dbReference type="InterPro" id="IPR039425">
    <property type="entry name" value="RNA_pol_sigma-70-like"/>
</dbReference>